<feature type="region of interest" description="Disordered" evidence="5">
    <location>
        <begin position="147"/>
        <end position="225"/>
    </location>
</feature>
<protein>
    <recommendedName>
        <fullName evidence="6">PLAC domain-containing protein</fullName>
    </recommendedName>
</protein>
<dbReference type="Proteomes" id="UP000245119">
    <property type="component" value="Linkage Group LG13"/>
</dbReference>
<evidence type="ECO:0000256" key="2">
    <source>
        <dbReference type="ARBA" id="ARBA00022525"/>
    </source>
</evidence>
<dbReference type="AlphaFoldDB" id="A0A2T7NFQ0"/>
<feature type="region of interest" description="Disordered" evidence="5">
    <location>
        <begin position="64"/>
        <end position="91"/>
    </location>
</feature>
<keyword evidence="2" id="KW-0964">Secreted</keyword>
<dbReference type="InterPro" id="IPR000884">
    <property type="entry name" value="TSP1_rpt"/>
</dbReference>
<accession>A0A2T7NFQ0</accession>
<feature type="domain" description="PLAC" evidence="6">
    <location>
        <begin position="632"/>
        <end position="669"/>
    </location>
</feature>
<dbReference type="EMBL" id="PZQS01000013">
    <property type="protein sequence ID" value="PVD19998.1"/>
    <property type="molecule type" value="Genomic_DNA"/>
</dbReference>
<feature type="compositionally biased region" description="Polar residues" evidence="5">
    <location>
        <begin position="156"/>
        <end position="170"/>
    </location>
</feature>
<feature type="compositionally biased region" description="Basic residues" evidence="5">
    <location>
        <begin position="72"/>
        <end position="81"/>
    </location>
</feature>
<keyword evidence="3" id="KW-0732">Signal</keyword>
<evidence type="ECO:0000256" key="3">
    <source>
        <dbReference type="ARBA" id="ARBA00022729"/>
    </source>
</evidence>
<dbReference type="Gene3D" id="2.20.100.10">
    <property type="entry name" value="Thrombospondin type-1 (TSP1) repeat"/>
    <property type="match status" value="5"/>
</dbReference>
<dbReference type="SMART" id="SM00209">
    <property type="entry name" value="TSP1"/>
    <property type="match status" value="6"/>
</dbReference>
<keyword evidence="4" id="KW-0677">Repeat</keyword>
<dbReference type="PANTHER" id="PTHR13723">
    <property type="entry name" value="ADAMTS A DISINTEGRIN AND METALLOPROTEASE WITH THROMBOSPONDIN MOTIFS PROTEASE"/>
    <property type="match status" value="1"/>
</dbReference>
<comment type="subcellular location">
    <subcellularLocation>
        <location evidence="1">Secreted</location>
    </subcellularLocation>
</comment>
<dbReference type="Pfam" id="PF19030">
    <property type="entry name" value="TSP1_ADAMTS"/>
    <property type="match status" value="6"/>
</dbReference>
<sequence>MKRCGRRLEKTSLTGTGLWALRVVFGVLAPSSSTTEEPLAALGSIAYEFVLPGDVLFKPFDETAPSVESRTRTSHHYHGRRQPTNASRAEPYDPAYARRQEETAPVQEPRRQQLLFKNLDGRQVQGKNLAGSKRLFVKAVQRGVSYGSHTLGGRGQSYTFQHQDSRSAGSASEDPDAGRTQPRETLRRRPVVRGQPTPVRPLPPQSYLSSEGLESQGSARRGGLADRTYSQSLESDNRLQPYDNVNVEQIGRPTLTIGGGGGGREYMWTISGFTQCSLTCGGGFQETRVVCVLTSAGTQVVVTEENCANVVKPRVQRVSCHNEPCAPGWVTDEWSECSVTCGSGTQTRRIECRHRLSENSELSVSASQCDQAQKPAIAQQCETNPCAQWQTGDWGVCSTECGGGERVRQVECVDQQGVQIPDSYCSLDKPQEKEDCNTQPCNTQWWFTDWSNVCSADCGPGLTSRSVVCRDRMGRQVSELSCEDSKRPQDRQACESSAQCGGQWFTGPWSECSENCGEGVRTRQVVCMQREAGRGSQSVTREEHCQGLEKPQSEEECLNIACGAQYYMTDWSECSVSCGSGVRTRQVQCLDANQQRSNACDPNDAPPDRERCESISCREVEEVHKLQQTSRSDDRCKNTFWNCRLVVQARLCSYAYYNQVCCAACRRSHTH</sequence>
<dbReference type="FunFam" id="2.20.100.10:FF:000005">
    <property type="entry name" value="ADAM metallopeptidase with thrombospondin type 1 motif 9"/>
    <property type="match status" value="3"/>
</dbReference>
<organism evidence="7 8">
    <name type="scientific">Pomacea canaliculata</name>
    <name type="common">Golden apple snail</name>
    <dbReference type="NCBI Taxonomy" id="400727"/>
    <lineage>
        <taxon>Eukaryota</taxon>
        <taxon>Metazoa</taxon>
        <taxon>Spiralia</taxon>
        <taxon>Lophotrochozoa</taxon>
        <taxon>Mollusca</taxon>
        <taxon>Gastropoda</taxon>
        <taxon>Caenogastropoda</taxon>
        <taxon>Architaenioglossa</taxon>
        <taxon>Ampullarioidea</taxon>
        <taxon>Ampullariidae</taxon>
        <taxon>Pomacea</taxon>
    </lineage>
</organism>
<dbReference type="Pfam" id="PF08686">
    <property type="entry name" value="PLAC"/>
    <property type="match status" value="1"/>
</dbReference>
<evidence type="ECO:0000256" key="1">
    <source>
        <dbReference type="ARBA" id="ARBA00004613"/>
    </source>
</evidence>
<evidence type="ECO:0000313" key="8">
    <source>
        <dbReference type="Proteomes" id="UP000245119"/>
    </source>
</evidence>
<dbReference type="OrthoDB" id="10062690at2759"/>
<dbReference type="PROSITE" id="PS50900">
    <property type="entry name" value="PLAC"/>
    <property type="match status" value="1"/>
</dbReference>
<dbReference type="InterPro" id="IPR010909">
    <property type="entry name" value="PLAC"/>
</dbReference>
<feature type="compositionally biased region" description="Polar residues" evidence="5">
    <location>
        <begin position="206"/>
        <end position="218"/>
    </location>
</feature>
<dbReference type="InterPro" id="IPR036383">
    <property type="entry name" value="TSP1_rpt_sf"/>
</dbReference>
<comment type="caution">
    <text evidence="7">The sequence shown here is derived from an EMBL/GenBank/DDBJ whole genome shotgun (WGS) entry which is preliminary data.</text>
</comment>
<dbReference type="GO" id="GO:0005576">
    <property type="term" value="C:extracellular region"/>
    <property type="evidence" value="ECO:0007669"/>
    <property type="project" value="UniProtKB-SubCell"/>
</dbReference>
<gene>
    <name evidence="7" type="ORF">C0Q70_20492</name>
</gene>
<dbReference type="PROSITE" id="PS50092">
    <property type="entry name" value="TSP1"/>
    <property type="match status" value="5"/>
</dbReference>
<evidence type="ECO:0000256" key="4">
    <source>
        <dbReference type="ARBA" id="ARBA00022737"/>
    </source>
</evidence>
<dbReference type="InterPro" id="IPR050439">
    <property type="entry name" value="ADAMTS_ADAMTS-like"/>
</dbReference>
<name>A0A2T7NFQ0_POMCA</name>
<proteinExistence type="predicted"/>
<keyword evidence="8" id="KW-1185">Reference proteome</keyword>
<evidence type="ECO:0000259" key="6">
    <source>
        <dbReference type="PROSITE" id="PS50900"/>
    </source>
</evidence>
<evidence type="ECO:0000313" key="7">
    <source>
        <dbReference type="EMBL" id="PVD19998.1"/>
    </source>
</evidence>
<reference evidence="7 8" key="1">
    <citation type="submission" date="2018-04" db="EMBL/GenBank/DDBJ databases">
        <title>The genome of golden apple snail Pomacea canaliculata provides insight into stress tolerance and invasive adaptation.</title>
        <authorList>
            <person name="Liu C."/>
            <person name="Liu B."/>
            <person name="Ren Y."/>
            <person name="Zhang Y."/>
            <person name="Wang H."/>
            <person name="Li S."/>
            <person name="Jiang F."/>
            <person name="Yin L."/>
            <person name="Zhang G."/>
            <person name="Qian W."/>
            <person name="Fan W."/>
        </authorList>
    </citation>
    <scope>NUCLEOTIDE SEQUENCE [LARGE SCALE GENOMIC DNA]</scope>
    <source>
        <strain evidence="7">SZHN2017</strain>
        <tissue evidence="7">Muscle</tissue>
    </source>
</reference>
<evidence type="ECO:0000256" key="5">
    <source>
        <dbReference type="SAM" id="MobiDB-lite"/>
    </source>
</evidence>
<dbReference type="SUPFAM" id="SSF82895">
    <property type="entry name" value="TSP-1 type 1 repeat"/>
    <property type="match status" value="6"/>
</dbReference>